<keyword evidence="3 4" id="KW-0862">Zinc</keyword>
<protein>
    <submittedName>
        <fullName evidence="7">Putative zinc finger, CCCH-type</fullName>
    </submittedName>
</protein>
<gene>
    <name evidence="7" type="ORF">HannXRQ_Chr15g0483421</name>
</gene>
<keyword evidence="1 4" id="KW-0479">Metal-binding</keyword>
<evidence type="ECO:0000313" key="8">
    <source>
        <dbReference type="Proteomes" id="UP000215914"/>
    </source>
</evidence>
<dbReference type="OMA" id="ANPINEC"/>
<dbReference type="Proteomes" id="UP000215914">
    <property type="component" value="Chromosome 15"/>
</dbReference>
<feature type="compositionally biased region" description="Basic and acidic residues" evidence="5">
    <location>
        <begin position="399"/>
        <end position="416"/>
    </location>
</feature>
<dbReference type="InterPro" id="IPR052650">
    <property type="entry name" value="Zinc_finger_CCCH"/>
</dbReference>
<dbReference type="PROSITE" id="PS50103">
    <property type="entry name" value="ZF_C3H1"/>
    <property type="match status" value="1"/>
</dbReference>
<feature type="compositionally biased region" description="Basic and acidic residues" evidence="5">
    <location>
        <begin position="51"/>
        <end position="60"/>
    </location>
</feature>
<keyword evidence="2 4" id="KW-0863">Zinc-finger</keyword>
<feature type="region of interest" description="Disordered" evidence="5">
    <location>
        <begin position="384"/>
        <end position="460"/>
    </location>
</feature>
<feature type="compositionally biased region" description="Polar residues" evidence="5">
    <location>
        <begin position="417"/>
        <end position="435"/>
    </location>
</feature>
<reference evidence="8" key="1">
    <citation type="journal article" date="2017" name="Nature">
        <title>The sunflower genome provides insights into oil metabolism, flowering and Asterid evolution.</title>
        <authorList>
            <person name="Badouin H."/>
            <person name="Gouzy J."/>
            <person name="Grassa C.J."/>
            <person name="Murat F."/>
            <person name="Staton S.E."/>
            <person name="Cottret L."/>
            <person name="Lelandais-Briere C."/>
            <person name="Owens G.L."/>
            <person name="Carrere S."/>
            <person name="Mayjonade B."/>
            <person name="Legrand L."/>
            <person name="Gill N."/>
            <person name="Kane N.C."/>
            <person name="Bowers J.E."/>
            <person name="Hubner S."/>
            <person name="Bellec A."/>
            <person name="Berard A."/>
            <person name="Berges H."/>
            <person name="Blanchet N."/>
            <person name="Boniface M.C."/>
            <person name="Brunel D."/>
            <person name="Catrice O."/>
            <person name="Chaidir N."/>
            <person name="Claudel C."/>
            <person name="Donnadieu C."/>
            <person name="Faraut T."/>
            <person name="Fievet G."/>
            <person name="Helmstetter N."/>
            <person name="King M."/>
            <person name="Knapp S.J."/>
            <person name="Lai Z."/>
            <person name="Le Paslier M.C."/>
            <person name="Lippi Y."/>
            <person name="Lorenzon L."/>
            <person name="Mandel J.R."/>
            <person name="Marage G."/>
            <person name="Marchand G."/>
            <person name="Marquand E."/>
            <person name="Bret-Mestries E."/>
            <person name="Morien E."/>
            <person name="Nambeesan S."/>
            <person name="Nguyen T."/>
            <person name="Pegot-Espagnet P."/>
            <person name="Pouilly N."/>
            <person name="Raftis F."/>
            <person name="Sallet E."/>
            <person name="Schiex T."/>
            <person name="Thomas J."/>
            <person name="Vandecasteele C."/>
            <person name="Vares D."/>
            <person name="Vear F."/>
            <person name="Vautrin S."/>
            <person name="Crespi M."/>
            <person name="Mangin B."/>
            <person name="Burke J.M."/>
            <person name="Salse J."/>
            <person name="Munos S."/>
            <person name="Vincourt P."/>
            <person name="Rieseberg L.H."/>
            <person name="Langlade N.B."/>
        </authorList>
    </citation>
    <scope>NUCLEOTIDE SEQUENCE [LARGE SCALE GENOMIC DNA]</scope>
    <source>
        <strain evidence="8">cv. SF193</strain>
    </source>
</reference>
<dbReference type="SUPFAM" id="SSF90229">
    <property type="entry name" value="CCCH zinc finger"/>
    <property type="match status" value="1"/>
</dbReference>
<evidence type="ECO:0000313" key="7">
    <source>
        <dbReference type="EMBL" id="OTF95466.1"/>
    </source>
</evidence>
<evidence type="ECO:0000256" key="4">
    <source>
        <dbReference type="PROSITE-ProRule" id="PRU00723"/>
    </source>
</evidence>
<keyword evidence="8" id="KW-1185">Reference proteome</keyword>
<evidence type="ECO:0000256" key="2">
    <source>
        <dbReference type="ARBA" id="ARBA00022771"/>
    </source>
</evidence>
<dbReference type="InterPro" id="IPR036855">
    <property type="entry name" value="Znf_CCCH_sf"/>
</dbReference>
<dbReference type="STRING" id="4232.A0A251S9C3"/>
<sequence>MTSPSAVPPIAAAAGDQPATASDSEEYEYEEIEVEEEVEVEEFVTDDDNEDKLASKDEKSPQCGDGIMTVETANPINECSKQVPATDKVLHSEEQTAQQQKESKCTDFSMKTCRHDQSVVPAGKPTLISNDEKSSQYDGGIVTAETANPINECSKQVTASDKVDKVPLSEEHTTQVKTEDFEDVQQTESRLDVDVTLIRPRSLSPAMEINKGNKRLAIGCKFFALGWCINGSSCRFLHVKDGTDAGAIQNKTQKSVEGVSDGTQSYMSIDVDKVNPPVKMTGSSNDVDKVNPPAKADSSQHGPLSNPSKDLPKKEEFGGKEYRFALNNHVYIPSYNSSVLPRTTSKLSSSPWKSDSKFSSYDWEASKPFRSAFLISKGISSPDIQFDPIVTSTDPPPKNGDKLSKLSPSVKEKLKTENGSIGSHVNGNNGINVDSNEAAGAKTKQETKNSESKGKDHPGDVVQASKVHFSSHDSLGGPTKEVNNHKLVFDVGGDMHRESKPVRHFRAALVEFVKELVKPTWRDGKLSKDAHKLIVKKAVDKVLTTLPPEHIPSVKESIDMYLTSSQTKLMNLVEVCIYCEVWKNMTSFLVSGEHSSLNDISKS</sequence>
<feature type="compositionally biased region" description="Polar residues" evidence="5">
    <location>
        <begin position="297"/>
        <end position="308"/>
    </location>
</feature>
<organism evidence="7 8">
    <name type="scientific">Helianthus annuus</name>
    <name type="common">Common sunflower</name>
    <dbReference type="NCBI Taxonomy" id="4232"/>
    <lineage>
        <taxon>Eukaryota</taxon>
        <taxon>Viridiplantae</taxon>
        <taxon>Streptophyta</taxon>
        <taxon>Embryophyta</taxon>
        <taxon>Tracheophyta</taxon>
        <taxon>Spermatophyta</taxon>
        <taxon>Magnoliopsida</taxon>
        <taxon>eudicotyledons</taxon>
        <taxon>Gunneridae</taxon>
        <taxon>Pentapetalae</taxon>
        <taxon>asterids</taxon>
        <taxon>campanulids</taxon>
        <taxon>Asterales</taxon>
        <taxon>Asteraceae</taxon>
        <taxon>Asteroideae</taxon>
        <taxon>Heliantheae alliance</taxon>
        <taxon>Heliantheae</taxon>
        <taxon>Helianthus</taxon>
    </lineage>
</organism>
<name>A0A251S9C3_HELAN</name>
<dbReference type="GO" id="GO:0008270">
    <property type="term" value="F:zinc ion binding"/>
    <property type="evidence" value="ECO:0007669"/>
    <property type="project" value="UniProtKB-KW"/>
</dbReference>
<feature type="region of interest" description="Disordered" evidence="5">
    <location>
        <begin position="267"/>
        <end position="313"/>
    </location>
</feature>
<proteinExistence type="predicted"/>
<feature type="domain" description="C3H1-type" evidence="6">
    <location>
        <begin position="214"/>
        <end position="241"/>
    </location>
</feature>
<dbReference type="PANTHER" id="PTHR36886">
    <property type="entry name" value="PROTEIN FRIGIDA-ESSENTIAL 1"/>
    <property type="match status" value="1"/>
</dbReference>
<evidence type="ECO:0000259" key="6">
    <source>
        <dbReference type="PROSITE" id="PS50103"/>
    </source>
</evidence>
<dbReference type="FunCoup" id="A0A251S9C3">
    <property type="interactions" value="2113"/>
</dbReference>
<feature type="zinc finger region" description="C3H1-type" evidence="4">
    <location>
        <begin position="214"/>
        <end position="241"/>
    </location>
</feature>
<dbReference type="EMBL" id="CM007904">
    <property type="protein sequence ID" value="OTF95466.1"/>
    <property type="molecule type" value="Genomic_DNA"/>
</dbReference>
<feature type="compositionally biased region" description="Low complexity" evidence="5">
    <location>
        <begin position="1"/>
        <end position="14"/>
    </location>
</feature>
<dbReference type="InterPro" id="IPR000571">
    <property type="entry name" value="Znf_CCCH"/>
</dbReference>
<feature type="region of interest" description="Disordered" evidence="5">
    <location>
        <begin position="1"/>
        <end position="65"/>
    </location>
</feature>
<evidence type="ECO:0000256" key="1">
    <source>
        <dbReference type="ARBA" id="ARBA00022723"/>
    </source>
</evidence>
<feature type="compositionally biased region" description="Acidic residues" evidence="5">
    <location>
        <begin position="23"/>
        <end position="50"/>
    </location>
</feature>
<feature type="compositionally biased region" description="Basic and acidic residues" evidence="5">
    <location>
        <begin position="443"/>
        <end position="459"/>
    </location>
</feature>
<accession>A0A251S9C3</accession>
<dbReference type="PANTHER" id="PTHR36886:SF3">
    <property type="entry name" value="PROTEIN FRIGIDA-ESSENTIAL 1"/>
    <property type="match status" value="1"/>
</dbReference>
<dbReference type="InParanoid" id="A0A251S9C3"/>
<dbReference type="Pfam" id="PF00642">
    <property type="entry name" value="zf-CCCH"/>
    <property type="match status" value="1"/>
</dbReference>
<evidence type="ECO:0000256" key="5">
    <source>
        <dbReference type="SAM" id="MobiDB-lite"/>
    </source>
</evidence>
<evidence type="ECO:0000256" key="3">
    <source>
        <dbReference type="ARBA" id="ARBA00022833"/>
    </source>
</evidence>
<dbReference type="AlphaFoldDB" id="A0A251S9C3"/>